<comment type="similarity">
    <text evidence="2">Belongs to the GerABKC lipoprotein family.</text>
</comment>
<dbReference type="PANTHER" id="PTHR35789">
    <property type="entry name" value="SPORE GERMINATION PROTEIN B3"/>
    <property type="match status" value="1"/>
</dbReference>
<keyword evidence="3" id="KW-0309">Germination</keyword>
<dbReference type="InterPro" id="IPR008844">
    <property type="entry name" value="Spore_GerAC-like"/>
</dbReference>
<dbReference type="Proteomes" id="UP000825179">
    <property type="component" value="Chromosome"/>
</dbReference>
<keyword evidence="6" id="KW-0564">Palmitate</keyword>
<dbReference type="InterPro" id="IPR038501">
    <property type="entry name" value="Spore_GerAC_C_sf"/>
</dbReference>
<accession>F5L6F6</accession>
<dbReference type="PROSITE" id="PS51257">
    <property type="entry name" value="PROKAR_LIPOPROTEIN"/>
    <property type="match status" value="1"/>
</dbReference>
<evidence type="ECO:0000313" key="11">
    <source>
        <dbReference type="EMBL" id="QZT34903.1"/>
    </source>
</evidence>
<dbReference type="PANTHER" id="PTHR35789:SF1">
    <property type="entry name" value="SPORE GERMINATION PROTEIN B3"/>
    <property type="match status" value="1"/>
</dbReference>
<dbReference type="InterPro" id="IPR057336">
    <property type="entry name" value="GerAC_N"/>
</dbReference>
<dbReference type="NCBIfam" id="TIGR02887">
    <property type="entry name" value="spore_ger_x_C"/>
    <property type="match status" value="1"/>
</dbReference>
<dbReference type="AlphaFoldDB" id="F5L6F6"/>
<dbReference type="RefSeq" id="WP_007504329.1">
    <property type="nucleotide sequence ID" value="NZ_AFCE01000127.1"/>
</dbReference>
<evidence type="ECO:0000313" key="13">
    <source>
        <dbReference type="Proteomes" id="UP000825179"/>
    </source>
</evidence>
<evidence type="ECO:0000259" key="9">
    <source>
        <dbReference type="Pfam" id="PF25198"/>
    </source>
</evidence>
<dbReference type="Pfam" id="PF25198">
    <property type="entry name" value="Spore_GerAC_N"/>
    <property type="match status" value="1"/>
</dbReference>
<reference evidence="11 13" key="2">
    <citation type="journal article" date="2020" name="Extremophiles">
        <title>Genomic analysis of Caldalkalibacillus thermarum TA2.A1 reveals aerobic alkaliphilic metabolism and evolutionary hallmarks linking alkaliphilic bacteria and plant life.</title>
        <authorList>
            <person name="de Jong S.I."/>
            <person name="van den Broek M.A."/>
            <person name="Merkel A.Y."/>
            <person name="de la Torre Cortes P."/>
            <person name="Kalamorz F."/>
            <person name="Cook G.M."/>
            <person name="van Loosdrecht M.C.M."/>
            <person name="McMillan D.G.G."/>
        </authorList>
    </citation>
    <scope>NUCLEOTIDE SEQUENCE [LARGE SCALE GENOMIC DNA]</scope>
    <source>
        <strain evidence="11 13">TA2.A1</strain>
    </source>
</reference>
<dbReference type="eggNOG" id="ENOG502Z8GN">
    <property type="taxonomic scope" value="Bacteria"/>
</dbReference>
<dbReference type="EMBL" id="AFCE01000127">
    <property type="protein sequence ID" value="EGL83066.1"/>
    <property type="molecule type" value="Genomic_DNA"/>
</dbReference>
<keyword evidence="7" id="KW-0449">Lipoprotein</keyword>
<proteinExistence type="inferred from homology"/>
<dbReference type="Gene3D" id="3.30.300.210">
    <property type="entry name" value="Nutrient germinant receptor protein C, domain 3"/>
    <property type="match status" value="1"/>
</dbReference>
<reference evidence="10 12" key="1">
    <citation type="journal article" date="2011" name="J. Bacteriol.">
        <title>Draft genome sequence of the thermoalkaliphilic Caldalkalibacillus thermarum strain TA2.A1.</title>
        <authorList>
            <person name="Kalamorz F."/>
            <person name="Keis S."/>
            <person name="McMillan D.G."/>
            <person name="Olsson K."/>
            <person name="Stanton J.A."/>
            <person name="Stockwell P."/>
            <person name="Black M.A."/>
            <person name="Klingeman D.M."/>
            <person name="Land M.L."/>
            <person name="Han C.S."/>
            <person name="Martin S.L."/>
            <person name="Becher S.A."/>
            <person name="Peddie C.J."/>
            <person name="Morgan H.W."/>
            <person name="Matthies D."/>
            <person name="Preiss L."/>
            <person name="Meier T."/>
            <person name="Brown S.D."/>
            <person name="Cook G.M."/>
        </authorList>
    </citation>
    <scope>NUCLEOTIDE SEQUENCE [LARGE SCALE GENOMIC DNA]</scope>
    <source>
        <strain evidence="10 12">TA2.A1</strain>
    </source>
</reference>
<evidence type="ECO:0000256" key="4">
    <source>
        <dbReference type="ARBA" id="ARBA00022729"/>
    </source>
</evidence>
<dbReference type="GO" id="GO:0009847">
    <property type="term" value="P:spore germination"/>
    <property type="evidence" value="ECO:0007669"/>
    <property type="project" value="InterPro"/>
</dbReference>
<evidence type="ECO:0000313" key="10">
    <source>
        <dbReference type="EMBL" id="EGL83066.1"/>
    </source>
</evidence>
<evidence type="ECO:0000256" key="2">
    <source>
        <dbReference type="ARBA" id="ARBA00007886"/>
    </source>
</evidence>
<dbReference type="InterPro" id="IPR046953">
    <property type="entry name" value="Spore_GerAC-like_C"/>
</dbReference>
<keyword evidence="4" id="KW-0732">Signal</keyword>
<keyword evidence="13" id="KW-1185">Reference proteome</keyword>
<comment type="subcellular location">
    <subcellularLocation>
        <location evidence="1">Membrane</location>
        <topology evidence="1">Lipid-anchor</topology>
    </subcellularLocation>
</comment>
<name>F5L6F6_CALTT</name>
<organism evidence="10 12">
    <name type="scientific">Caldalkalibacillus thermarum (strain TA2.A1)</name>
    <dbReference type="NCBI Taxonomy" id="986075"/>
    <lineage>
        <taxon>Bacteria</taxon>
        <taxon>Bacillati</taxon>
        <taxon>Bacillota</taxon>
        <taxon>Bacilli</taxon>
        <taxon>Bacillales</taxon>
        <taxon>Bacillaceae</taxon>
        <taxon>Caldalkalibacillus</taxon>
    </lineage>
</organism>
<protein>
    <submittedName>
        <fullName evidence="11">Ger(X)C family spore germination protein</fullName>
    </submittedName>
    <submittedName>
        <fullName evidence="10">Germination protein, Ger(X)C family</fullName>
    </submittedName>
</protein>
<evidence type="ECO:0000256" key="1">
    <source>
        <dbReference type="ARBA" id="ARBA00004635"/>
    </source>
</evidence>
<evidence type="ECO:0000256" key="6">
    <source>
        <dbReference type="ARBA" id="ARBA00023139"/>
    </source>
</evidence>
<reference evidence="11" key="3">
    <citation type="submission" date="2021-08" db="EMBL/GenBank/DDBJ databases">
        <authorList>
            <person name="de Jong S."/>
            <person name="van den Broek M."/>
            <person name="Merkel A."/>
            <person name="de la Torre Cortes P."/>
            <person name="Kalamorz F."/>
            <person name="Cook G."/>
            <person name="van Loosdrecht M."/>
            <person name="McMillan D."/>
        </authorList>
    </citation>
    <scope>NUCLEOTIDE SEQUENCE</scope>
    <source>
        <strain evidence="11">TA2.A1</strain>
    </source>
</reference>
<gene>
    <name evidence="10" type="ORF">CathTA2_1406</name>
    <name evidence="11" type="ORF">HUR95_06545</name>
</gene>
<dbReference type="Proteomes" id="UP000010716">
    <property type="component" value="Unassembled WGS sequence"/>
</dbReference>
<evidence type="ECO:0000256" key="5">
    <source>
        <dbReference type="ARBA" id="ARBA00023136"/>
    </source>
</evidence>
<sequence length="403" mass="46422">MSKLLVAVLLTCLVLSGCWDRNEIEEVGFVMAVAFDPSRDQEQLAREAEEETGTPVHEHGRRFSATFQVAIPSQLTEPTGGGSRTALQPFFNITSSDLTNFKMGRNLSSRQSRIMNYEHIKVILINEELARQGLLEHLIDFYIRDHEMRRRAHILITKGEARHILEDKLPLEDMPALSIEMTNENYWRILESIKPSEIGEIAAKVLGQESYLISRITKGGEGDLKVAGAAVFLGKTNRMVGWLGEEDVKGYNWIMGQAENGIIETEYEPGHMIVFETRKMSSRVTYERHQETNRFHVEIRAEGSLGESWLHQYKIDDEQNISKLEQAVARKIEEQANRVLRKMQTELYTDIFQFGQKIKHKDYAYWKQIKENWDGENGEFSKAEMGITANVRIRHYMLGERLN</sequence>
<feature type="domain" description="Spore germination GerAC-like C-terminal" evidence="8">
    <location>
        <begin position="228"/>
        <end position="395"/>
    </location>
</feature>
<dbReference type="EMBL" id="CP082237">
    <property type="protein sequence ID" value="QZT34903.1"/>
    <property type="molecule type" value="Genomic_DNA"/>
</dbReference>
<evidence type="ECO:0000256" key="3">
    <source>
        <dbReference type="ARBA" id="ARBA00022544"/>
    </source>
</evidence>
<evidence type="ECO:0000313" key="12">
    <source>
        <dbReference type="Proteomes" id="UP000010716"/>
    </source>
</evidence>
<keyword evidence="5" id="KW-0472">Membrane</keyword>
<feature type="domain" description="Spore germination protein N-terminal" evidence="9">
    <location>
        <begin position="20"/>
        <end position="216"/>
    </location>
</feature>
<evidence type="ECO:0000259" key="8">
    <source>
        <dbReference type="Pfam" id="PF05504"/>
    </source>
</evidence>
<dbReference type="OrthoDB" id="2569624at2"/>
<dbReference type="Pfam" id="PF05504">
    <property type="entry name" value="Spore_GerAC"/>
    <property type="match status" value="1"/>
</dbReference>
<dbReference type="GO" id="GO:0016020">
    <property type="term" value="C:membrane"/>
    <property type="evidence" value="ECO:0007669"/>
    <property type="project" value="UniProtKB-SubCell"/>
</dbReference>
<dbReference type="KEGG" id="cthu:HUR95_06545"/>
<evidence type="ECO:0000256" key="7">
    <source>
        <dbReference type="ARBA" id="ARBA00023288"/>
    </source>
</evidence>